<accession>A0A1D3JWU3</accession>
<evidence type="ECO:0000259" key="2">
    <source>
        <dbReference type="Pfam" id="PF06744"/>
    </source>
</evidence>
<dbReference type="InterPro" id="IPR053156">
    <property type="entry name" value="T6SS_TssM-like"/>
</dbReference>
<dbReference type="InterPro" id="IPR009612">
    <property type="entry name" value="IcmF-rel"/>
</dbReference>
<evidence type="ECO:0000259" key="3">
    <source>
        <dbReference type="Pfam" id="PF06761"/>
    </source>
</evidence>
<dbReference type="Pfam" id="PF21070">
    <property type="entry name" value="IcmF_helical"/>
    <property type="match status" value="1"/>
</dbReference>
<dbReference type="InterPro" id="IPR010623">
    <property type="entry name" value="IcmF_C"/>
</dbReference>
<feature type="domain" description="IcmF-related" evidence="3">
    <location>
        <begin position="402"/>
        <end position="713"/>
    </location>
</feature>
<protein>
    <submittedName>
        <fullName evidence="5">Type VI secretion protein VasK</fullName>
    </submittedName>
</protein>
<keyword evidence="1" id="KW-0472">Membrane</keyword>
<evidence type="ECO:0000256" key="1">
    <source>
        <dbReference type="SAM" id="Phobius"/>
    </source>
</evidence>
<feature type="transmembrane region" description="Helical" evidence="1">
    <location>
        <begin position="12"/>
        <end position="32"/>
    </location>
</feature>
<organism evidence="5 6">
    <name type="scientific">Pseudomonas veronii 1YdBTEX2</name>
    <dbReference type="NCBI Taxonomy" id="1295141"/>
    <lineage>
        <taxon>Bacteria</taxon>
        <taxon>Pseudomonadati</taxon>
        <taxon>Pseudomonadota</taxon>
        <taxon>Gammaproteobacteria</taxon>
        <taxon>Pseudomonadales</taxon>
        <taxon>Pseudomonadaceae</taxon>
        <taxon>Pseudomonas</taxon>
    </lineage>
</organism>
<dbReference type="Pfam" id="PF06761">
    <property type="entry name" value="IcmF-related"/>
    <property type="match status" value="1"/>
</dbReference>
<dbReference type="Pfam" id="PF06744">
    <property type="entry name" value="IcmF_C"/>
    <property type="match status" value="1"/>
</dbReference>
<evidence type="ECO:0000313" key="6">
    <source>
        <dbReference type="Proteomes" id="UP000245431"/>
    </source>
</evidence>
<keyword evidence="1" id="KW-1133">Transmembrane helix</keyword>
<evidence type="ECO:0000313" key="5">
    <source>
        <dbReference type="EMBL" id="SBW80550.1"/>
    </source>
</evidence>
<evidence type="ECO:0000259" key="4">
    <source>
        <dbReference type="Pfam" id="PF21070"/>
    </source>
</evidence>
<proteinExistence type="predicted"/>
<feature type="transmembrane region" description="Helical" evidence="1">
    <location>
        <begin position="354"/>
        <end position="375"/>
    </location>
</feature>
<feature type="transmembrane region" description="Helical" evidence="1">
    <location>
        <begin position="44"/>
        <end position="65"/>
    </location>
</feature>
<sequence length="1112" mass="123837">MKVWSNSWRRAGAAVWVIMLVAALGWVIWRFGDQIGLAENHHKLLVFLLIIAIAMGGVLAPRWLAHLKRQNHREQGRVGKVYPPADSQIVLPHSPTTHLLELREHLREHYGLFWRHKTRLLLIIGEPTEIEAIAPTLAAHQWLEGQGTVLLWGGSAQAALDQSFPEHWRGLSRWRALDGVVWALNETQAADDVAMGKGVRQVQRLACDLRWQLPLSLWQVCGSAWAQDTRKAQPVGCQLPARFSAAVLDAALNRLLEPLRRAGLAQMNAVMKDDFLLRLSRDLKGEGIDRWRHTLAHLAGEFARGVPLRGVWFSLPVQRSPHDQQQAWSVAPVWHGVLGDNPRGRRLGWSVPRVGYALAFGLAMLWSAGLLLSFISNRTQIAQLHSSLSTLQRASQGDEQLRALHELVRELARLDDRVQGGAPWYQRFGLNQNPALLETVWPRYVEANNRLIRDPAVAALRQQLTALVKLAPDNPERAERARAAYDQLKAYLMMARPAKADASLLVKTLGEVEPSRAGLWQALGPTLWQFYAEHLAENPAWRIDTDARLVAQVRQVLLGQLGQRNAEANLYQQLLDDAAHHYPALGLPQLVGDTDAQALFTTEASVPGVFTRRAWEGSVRQAIDAIAEARREEIDWVLSDQPADVDTRLSPDQLRARLTERYFQDYASAWQDLLNSLRWQQAASLDESIDQLTLMSDVRQSPLIALLNSVAYQAQAGSRPQALADSLVQSAQKLIGPDKAPAIEPLAQAATGPLAATFGPLLALLDKSNTDGLSLPAFLTRVTRVRLKLQQISTAPDPLEMTQALAQSVFQGRSIDLTDTQSYGALLAASLGAEWGGAAQTLFVQPLEQAWQRVLQPSAAGLNSHWQRSIVSHWNAAFASRYPFAATTSDASLPMLGQMIRADSGRIAQFLQQQLSGVLRKEGSRWLADPRHSQGLRFNPQFLGAINQLSELADVLYTDGGMGLSFELQGKPVRDVVQTTFILNGDRHQYFNQKESWQRFNWPGRSDYPGVSLSWTSVHAGERLFGDYPGTWGLIRLLENAQVTPLDDGNSRYRLALKAPDGLSLTWHLRTELDAGPLALLKLRDFRLPQQIFLNEGAAEEPYAQNGSFELR</sequence>
<feature type="domain" description="Type VI secretion system IcmF C-terminal" evidence="2">
    <location>
        <begin position="972"/>
        <end position="1072"/>
    </location>
</feature>
<dbReference type="PANTHER" id="PTHR36153:SF1">
    <property type="entry name" value="TYPE VI SECRETION SYSTEM COMPONENT TSSM1"/>
    <property type="match status" value="1"/>
</dbReference>
<dbReference type="EMBL" id="LT599583">
    <property type="protein sequence ID" value="SBW80550.1"/>
    <property type="molecule type" value="Genomic_DNA"/>
</dbReference>
<dbReference type="AlphaFoldDB" id="A0A1D3JWU3"/>
<gene>
    <name evidence="5" type="ORF">PVE_R1G2666</name>
</gene>
<name>A0A1D3JWU3_PSEVE</name>
<keyword evidence="1" id="KW-0812">Transmembrane</keyword>
<dbReference type="Proteomes" id="UP000245431">
    <property type="component" value="Chromosome PVE_r1"/>
</dbReference>
<dbReference type="InterPro" id="IPR048677">
    <property type="entry name" value="TssM1_hel"/>
</dbReference>
<feature type="domain" description="Type VI secretion system component TssM1 helical" evidence="4">
    <location>
        <begin position="857"/>
        <end position="960"/>
    </location>
</feature>
<dbReference type="PANTHER" id="PTHR36153">
    <property type="entry name" value="INNER MEMBRANE PROTEIN-RELATED"/>
    <property type="match status" value="1"/>
</dbReference>
<reference evidence="6" key="1">
    <citation type="submission" date="2016-07" db="EMBL/GenBank/DDBJ databases">
        <authorList>
            <person name="Florea S."/>
            <person name="Webb J.S."/>
            <person name="Jaromczyk J."/>
            <person name="Schardl C.L."/>
        </authorList>
    </citation>
    <scope>NUCLEOTIDE SEQUENCE [LARGE SCALE GENOMIC DNA]</scope>
    <source>
        <strain evidence="6">1YdBTEX2</strain>
    </source>
</reference>